<dbReference type="PATRIC" id="fig|84531.8.peg.2002"/>
<evidence type="ECO:0000313" key="2">
    <source>
        <dbReference type="Proteomes" id="UP000060787"/>
    </source>
</evidence>
<dbReference type="Proteomes" id="UP000060787">
    <property type="component" value="Chromosome"/>
</dbReference>
<reference evidence="1 2" key="1">
    <citation type="journal article" date="2015" name="BMC Genomics">
        <title>Comparative genomics and metabolic profiling of the genus Lysobacter.</title>
        <authorList>
            <person name="de Bruijn I."/>
            <person name="Cheng X."/>
            <person name="de Jager V."/>
            <person name="Exposito R.G."/>
            <person name="Watrous J."/>
            <person name="Patel N."/>
            <person name="Postma J."/>
            <person name="Dorrestein P.C."/>
            <person name="Kobayashi D."/>
            <person name="Raaijmakers J.M."/>
        </authorList>
    </citation>
    <scope>NUCLEOTIDE SEQUENCE [LARGE SCALE GENOMIC DNA]</scope>
    <source>
        <strain evidence="1 2">76</strain>
    </source>
</reference>
<dbReference type="EMBL" id="CP011129">
    <property type="protein sequence ID" value="ALN80125.1"/>
    <property type="molecule type" value="Genomic_DNA"/>
</dbReference>
<keyword evidence="2" id="KW-1185">Reference proteome</keyword>
<evidence type="ECO:0000313" key="1">
    <source>
        <dbReference type="EMBL" id="ALN80125.1"/>
    </source>
</evidence>
<dbReference type="AlphaFoldDB" id="A0A0S2F9J8"/>
<organism evidence="1 2">
    <name type="scientific">Lysobacter antibioticus</name>
    <dbReference type="NCBI Taxonomy" id="84531"/>
    <lineage>
        <taxon>Bacteria</taxon>
        <taxon>Pseudomonadati</taxon>
        <taxon>Pseudomonadota</taxon>
        <taxon>Gammaproteobacteria</taxon>
        <taxon>Lysobacterales</taxon>
        <taxon>Lysobacteraceae</taxon>
        <taxon>Lysobacter</taxon>
    </lineage>
</organism>
<name>A0A0S2F9J8_LYSAN</name>
<accession>A0A0S2F9J8</accession>
<proteinExistence type="predicted"/>
<protein>
    <submittedName>
        <fullName evidence="1">Uncharacterized protein</fullName>
    </submittedName>
</protein>
<sequence length="64" mass="7097">MRLLRRSEAPALETGMADDCERHARDTGIQRDGIIVARLRRRGCATKCCSLSRDPNLSLGIEAN</sequence>
<gene>
    <name evidence="1" type="ORF">LA76x_1981</name>
</gene>
<dbReference type="KEGG" id="lab:LA76x_1981"/>